<comment type="catalytic activity">
    <reaction evidence="1 5 6">
        <text>[protein]-peptidylproline (omega=180) = [protein]-peptidylproline (omega=0)</text>
        <dbReference type="Rhea" id="RHEA:16237"/>
        <dbReference type="Rhea" id="RHEA-COMP:10747"/>
        <dbReference type="Rhea" id="RHEA-COMP:10748"/>
        <dbReference type="ChEBI" id="CHEBI:83833"/>
        <dbReference type="ChEBI" id="CHEBI:83834"/>
        <dbReference type="EC" id="5.2.1.8"/>
    </reaction>
</comment>
<evidence type="ECO:0000256" key="7">
    <source>
        <dbReference type="SAM" id="SignalP"/>
    </source>
</evidence>
<dbReference type="SUPFAM" id="SSF54534">
    <property type="entry name" value="FKBP-like"/>
    <property type="match status" value="1"/>
</dbReference>
<name>A0ABU0HID4_9HYPH</name>
<sequence length="139" mass="14506">MPRLSLVAGAALIAMTASANAAETVTTPSGLKYKDEVVGTGPEPKAGQQVTVQYTGWLDEGGKKGKKFDSSRDRNQPFSFTIGAGQVIQGWDQGVMTMKQGGKRTLIIPPELGYGARGAGGVIPPNATLIFDVELLGAK</sequence>
<keyword evidence="3 5" id="KW-0697">Rotamase</keyword>
<evidence type="ECO:0000256" key="5">
    <source>
        <dbReference type="PROSITE-ProRule" id="PRU00277"/>
    </source>
</evidence>
<gene>
    <name evidence="9" type="ORF">QO016_001570</name>
</gene>
<dbReference type="GO" id="GO:0003755">
    <property type="term" value="F:peptidyl-prolyl cis-trans isomerase activity"/>
    <property type="evidence" value="ECO:0007669"/>
    <property type="project" value="UniProtKB-EC"/>
</dbReference>
<evidence type="ECO:0000259" key="8">
    <source>
        <dbReference type="PROSITE" id="PS50059"/>
    </source>
</evidence>
<organism evidence="9 10">
    <name type="scientific">Methylobacterium persicinum</name>
    <dbReference type="NCBI Taxonomy" id="374426"/>
    <lineage>
        <taxon>Bacteria</taxon>
        <taxon>Pseudomonadati</taxon>
        <taxon>Pseudomonadota</taxon>
        <taxon>Alphaproteobacteria</taxon>
        <taxon>Hyphomicrobiales</taxon>
        <taxon>Methylobacteriaceae</taxon>
        <taxon>Methylobacterium</taxon>
    </lineage>
</organism>
<evidence type="ECO:0000313" key="9">
    <source>
        <dbReference type="EMBL" id="MDQ0442087.1"/>
    </source>
</evidence>
<evidence type="ECO:0000256" key="1">
    <source>
        <dbReference type="ARBA" id="ARBA00000971"/>
    </source>
</evidence>
<evidence type="ECO:0000256" key="4">
    <source>
        <dbReference type="ARBA" id="ARBA00023235"/>
    </source>
</evidence>
<feature type="chain" id="PRO_5045959882" description="Peptidyl-prolyl cis-trans isomerase" evidence="7">
    <location>
        <begin position="22"/>
        <end position="139"/>
    </location>
</feature>
<accession>A0ABU0HID4</accession>
<dbReference type="EMBL" id="JAUSVV010000002">
    <property type="protein sequence ID" value="MDQ0442087.1"/>
    <property type="molecule type" value="Genomic_DNA"/>
</dbReference>
<dbReference type="Pfam" id="PF00254">
    <property type="entry name" value="FKBP_C"/>
    <property type="match status" value="1"/>
</dbReference>
<comment type="caution">
    <text evidence="9">The sequence shown here is derived from an EMBL/GenBank/DDBJ whole genome shotgun (WGS) entry which is preliminary data.</text>
</comment>
<comment type="similarity">
    <text evidence="2 6">Belongs to the FKBP-type PPIase family.</text>
</comment>
<keyword evidence="7" id="KW-0732">Signal</keyword>
<dbReference type="InterPro" id="IPR001179">
    <property type="entry name" value="PPIase_FKBP_dom"/>
</dbReference>
<evidence type="ECO:0000256" key="3">
    <source>
        <dbReference type="ARBA" id="ARBA00023110"/>
    </source>
</evidence>
<dbReference type="InterPro" id="IPR046357">
    <property type="entry name" value="PPIase_dom_sf"/>
</dbReference>
<dbReference type="PANTHER" id="PTHR43811:SF19">
    <property type="entry name" value="39 KDA FK506-BINDING NUCLEAR PROTEIN"/>
    <property type="match status" value="1"/>
</dbReference>
<dbReference type="Gene3D" id="3.10.50.40">
    <property type="match status" value="1"/>
</dbReference>
<proteinExistence type="inferred from homology"/>
<dbReference type="PANTHER" id="PTHR43811">
    <property type="entry name" value="FKBP-TYPE PEPTIDYL-PROLYL CIS-TRANS ISOMERASE FKPA"/>
    <property type="match status" value="1"/>
</dbReference>
<feature type="domain" description="PPIase FKBP-type" evidence="8">
    <location>
        <begin position="47"/>
        <end position="139"/>
    </location>
</feature>
<dbReference type="RefSeq" id="WP_238249642.1">
    <property type="nucleotide sequence ID" value="NZ_BPQX01000033.1"/>
</dbReference>
<evidence type="ECO:0000256" key="2">
    <source>
        <dbReference type="ARBA" id="ARBA00006577"/>
    </source>
</evidence>
<evidence type="ECO:0000313" key="10">
    <source>
        <dbReference type="Proteomes" id="UP001236369"/>
    </source>
</evidence>
<protein>
    <recommendedName>
        <fullName evidence="6">Peptidyl-prolyl cis-trans isomerase</fullName>
        <ecNumber evidence="6">5.2.1.8</ecNumber>
    </recommendedName>
</protein>
<feature type="signal peptide" evidence="7">
    <location>
        <begin position="1"/>
        <end position="21"/>
    </location>
</feature>
<evidence type="ECO:0000256" key="6">
    <source>
        <dbReference type="RuleBase" id="RU003915"/>
    </source>
</evidence>
<dbReference type="EC" id="5.2.1.8" evidence="6"/>
<keyword evidence="10" id="KW-1185">Reference proteome</keyword>
<dbReference type="Proteomes" id="UP001236369">
    <property type="component" value="Unassembled WGS sequence"/>
</dbReference>
<reference evidence="9 10" key="1">
    <citation type="submission" date="2023-07" db="EMBL/GenBank/DDBJ databases">
        <title>Genomic Encyclopedia of Type Strains, Phase IV (KMG-IV): sequencing the most valuable type-strain genomes for metagenomic binning, comparative biology and taxonomic classification.</title>
        <authorList>
            <person name="Goeker M."/>
        </authorList>
    </citation>
    <scope>NUCLEOTIDE SEQUENCE [LARGE SCALE GENOMIC DNA]</scope>
    <source>
        <strain evidence="9 10">DSM 19562</strain>
    </source>
</reference>
<dbReference type="PROSITE" id="PS50059">
    <property type="entry name" value="FKBP_PPIASE"/>
    <property type="match status" value="1"/>
</dbReference>
<keyword evidence="4 5" id="KW-0413">Isomerase</keyword>